<evidence type="ECO:0000256" key="3">
    <source>
        <dbReference type="ARBA" id="ARBA00022448"/>
    </source>
</evidence>
<feature type="transmembrane region" description="Helical" evidence="11">
    <location>
        <begin position="2045"/>
        <end position="2069"/>
    </location>
</feature>
<feature type="transmembrane region" description="Helical" evidence="11">
    <location>
        <begin position="1874"/>
        <end position="1893"/>
    </location>
</feature>
<feature type="region of interest" description="Disordered" evidence="10">
    <location>
        <begin position="173"/>
        <end position="198"/>
    </location>
</feature>
<feature type="compositionally biased region" description="Basic and acidic residues" evidence="10">
    <location>
        <begin position="186"/>
        <end position="195"/>
    </location>
</feature>
<feature type="transmembrane region" description="Helical" evidence="11">
    <location>
        <begin position="373"/>
        <end position="393"/>
    </location>
</feature>
<feature type="transmembrane region" description="Helical" evidence="11">
    <location>
        <begin position="2308"/>
        <end position="2331"/>
    </location>
</feature>
<evidence type="ECO:0000259" key="15">
    <source>
        <dbReference type="Pfam" id="PF24871"/>
    </source>
</evidence>
<evidence type="ECO:0000256" key="10">
    <source>
        <dbReference type="SAM" id="MobiDB-lite"/>
    </source>
</evidence>
<feature type="compositionally biased region" description="Basic and acidic residues" evidence="10">
    <location>
        <begin position="1330"/>
        <end position="1344"/>
    </location>
</feature>
<feature type="transmembrane region" description="Helical" evidence="11">
    <location>
        <begin position="1936"/>
        <end position="1953"/>
    </location>
</feature>
<feature type="transmembrane region" description="Helical" evidence="11">
    <location>
        <begin position="1041"/>
        <end position="1061"/>
    </location>
</feature>
<keyword evidence="8 11" id="KW-0472">Membrane</keyword>
<feature type="transmembrane region" description="Helical" evidence="11">
    <location>
        <begin position="116"/>
        <end position="137"/>
    </location>
</feature>
<dbReference type="STRING" id="7398.A0A1B0AGU3"/>
<feature type="transmembrane region" description="Helical" evidence="11">
    <location>
        <begin position="13"/>
        <end position="44"/>
    </location>
</feature>
<feature type="region of interest" description="Disordered" evidence="10">
    <location>
        <begin position="1482"/>
        <end position="1623"/>
    </location>
</feature>
<dbReference type="InterPro" id="IPR056770">
    <property type="entry name" value="Piezo_THU9_anchor"/>
</dbReference>
<feature type="compositionally biased region" description="Polar residues" evidence="10">
    <location>
        <begin position="1345"/>
        <end position="1355"/>
    </location>
</feature>
<feature type="transmembrane region" description="Helical" evidence="11">
    <location>
        <begin position="1170"/>
        <end position="1188"/>
    </location>
</feature>
<dbReference type="InterPro" id="IPR056769">
    <property type="entry name" value="Piezo_TM1-24"/>
</dbReference>
<keyword evidence="5 11" id="KW-0812">Transmembrane</keyword>
<feature type="transmembrane region" description="Helical" evidence="11">
    <location>
        <begin position="56"/>
        <end position="77"/>
    </location>
</feature>
<feature type="transmembrane region" description="Helical" evidence="11">
    <location>
        <begin position="628"/>
        <end position="649"/>
    </location>
</feature>
<dbReference type="PANTHER" id="PTHR47049:SF2">
    <property type="entry name" value="PIEZO-TYPE MECHANOSENSITIVE ION CHANNEL HOMOLOG"/>
    <property type="match status" value="1"/>
</dbReference>
<feature type="transmembrane region" description="Helical" evidence="11">
    <location>
        <begin position="920"/>
        <end position="938"/>
    </location>
</feature>
<dbReference type="Pfam" id="PF23188">
    <property type="entry name" value="THU_Piezo1"/>
    <property type="match status" value="1"/>
</dbReference>
<proteinExistence type="inferred from homology"/>
<dbReference type="Pfam" id="PF15917">
    <property type="entry name" value="Piezo_TM25-28"/>
    <property type="match status" value="1"/>
</dbReference>
<evidence type="ECO:0000256" key="8">
    <source>
        <dbReference type="ARBA" id="ARBA00023136"/>
    </source>
</evidence>
<dbReference type="GO" id="GO:0008381">
    <property type="term" value="F:mechanosensitive monoatomic ion channel activity"/>
    <property type="evidence" value="ECO:0007669"/>
    <property type="project" value="InterPro"/>
</dbReference>
<dbReference type="InterPro" id="IPR056768">
    <property type="entry name" value="THU_Piezo"/>
</dbReference>
<feature type="transmembrane region" description="Helical" evidence="11">
    <location>
        <begin position="873"/>
        <end position="891"/>
    </location>
</feature>
<feature type="domain" description="Piezo TM1-24" evidence="15">
    <location>
        <begin position="370"/>
        <end position="652"/>
    </location>
</feature>
<feature type="transmembrane region" description="Helical" evidence="11">
    <location>
        <begin position="575"/>
        <end position="595"/>
    </location>
</feature>
<feature type="region of interest" description="Disordered" evidence="10">
    <location>
        <begin position="1310"/>
        <end position="1381"/>
    </location>
</feature>
<feature type="transmembrane region" description="Helical" evidence="11">
    <location>
        <begin position="1757"/>
        <end position="1775"/>
    </location>
</feature>
<evidence type="ECO:0000313" key="18">
    <source>
        <dbReference type="Proteomes" id="UP000092445"/>
    </source>
</evidence>
<keyword evidence="9" id="KW-0407">Ion channel</keyword>
<dbReference type="GO" id="GO:0005886">
    <property type="term" value="C:plasma membrane"/>
    <property type="evidence" value="ECO:0007669"/>
    <property type="project" value="UniProtKB-SubCell"/>
</dbReference>
<feature type="transmembrane region" description="Helical" evidence="11">
    <location>
        <begin position="815"/>
        <end position="833"/>
    </location>
</feature>
<evidence type="ECO:0000256" key="6">
    <source>
        <dbReference type="ARBA" id="ARBA00022989"/>
    </source>
</evidence>
<feature type="compositionally biased region" description="Basic and acidic residues" evidence="10">
    <location>
        <begin position="1578"/>
        <end position="1587"/>
    </location>
</feature>
<keyword evidence="4" id="KW-1003">Cell membrane</keyword>
<dbReference type="VEuPathDB" id="VectorBase:GPAI045263"/>
<feature type="transmembrane region" description="Helical" evidence="11">
    <location>
        <begin position="546"/>
        <end position="563"/>
    </location>
</feature>
<dbReference type="InterPro" id="IPR031805">
    <property type="entry name" value="Piezo_TM25-28"/>
</dbReference>
<evidence type="ECO:0000259" key="13">
    <source>
        <dbReference type="Pfam" id="PF15917"/>
    </source>
</evidence>
<feature type="compositionally biased region" description="Polar residues" evidence="10">
    <location>
        <begin position="1532"/>
        <end position="1572"/>
    </location>
</feature>
<dbReference type="Proteomes" id="UP000092445">
    <property type="component" value="Unassembled WGS sequence"/>
</dbReference>
<feature type="transmembrane region" description="Helical" evidence="11">
    <location>
        <begin position="1130"/>
        <end position="1150"/>
    </location>
</feature>
<feature type="transmembrane region" description="Helical" evidence="11">
    <location>
        <begin position="1101"/>
        <end position="1123"/>
    </location>
</feature>
<feature type="transmembrane region" description="Helical" evidence="11">
    <location>
        <begin position="751"/>
        <end position="770"/>
    </location>
</feature>
<evidence type="ECO:0000259" key="14">
    <source>
        <dbReference type="Pfam" id="PF23188"/>
    </source>
</evidence>
<dbReference type="PANTHER" id="PTHR47049">
    <property type="entry name" value="PIEZO-TYPE MECHANOSENSITIVE ION CHANNEL HOMOLOG"/>
    <property type="match status" value="1"/>
</dbReference>
<evidence type="ECO:0000256" key="7">
    <source>
        <dbReference type="ARBA" id="ARBA00023065"/>
    </source>
</evidence>
<feature type="transmembrane region" description="Helical" evidence="11">
    <location>
        <begin position="1905"/>
        <end position="1924"/>
    </location>
</feature>
<feature type="domain" description="Piezo THU9 and anchor" evidence="16">
    <location>
        <begin position="1826"/>
        <end position="2067"/>
    </location>
</feature>
<feature type="transmembrane region" description="Helical" evidence="11">
    <location>
        <begin position="1707"/>
        <end position="1732"/>
    </location>
</feature>
<keyword evidence="6 11" id="KW-1133">Transmembrane helix</keyword>
<feature type="transmembrane region" description="Helical" evidence="11">
    <location>
        <begin position="1068"/>
        <end position="1089"/>
    </location>
</feature>
<evidence type="ECO:0000256" key="2">
    <source>
        <dbReference type="ARBA" id="ARBA00007821"/>
    </source>
</evidence>
<accession>A0A1B0AGU3</accession>
<feature type="compositionally biased region" description="Low complexity" evidence="10">
    <location>
        <begin position="173"/>
        <end position="183"/>
    </location>
</feature>
<reference evidence="18" key="1">
    <citation type="submission" date="2014-03" db="EMBL/GenBank/DDBJ databases">
        <authorList>
            <person name="Aksoy S."/>
            <person name="Warren W."/>
            <person name="Wilson R.K."/>
        </authorList>
    </citation>
    <scope>NUCLEOTIDE SEQUENCE [LARGE SCALE GENOMIC DNA]</scope>
    <source>
        <strain evidence="18">IAEA</strain>
    </source>
</reference>
<evidence type="ECO:0000259" key="16">
    <source>
        <dbReference type="Pfam" id="PF24874"/>
    </source>
</evidence>
<protein>
    <submittedName>
        <fullName evidence="17">Piezo-type mechanosensitive ion channel component</fullName>
    </submittedName>
</protein>
<evidence type="ECO:0000256" key="11">
    <source>
        <dbReference type="SAM" id="Phobius"/>
    </source>
</evidence>
<dbReference type="InterPro" id="IPR027272">
    <property type="entry name" value="Piezo"/>
</dbReference>
<dbReference type="Pfam" id="PF24874">
    <property type="entry name" value="Piezo_THU9_anchor"/>
    <property type="match status" value="1"/>
</dbReference>
<feature type="transmembrane region" description="Helical" evidence="11">
    <location>
        <begin position="1653"/>
        <end position="1675"/>
    </location>
</feature>
<feature type="domain" description="Piezo TM1-24" evidence="15">
    <location>
        <begin position="26"/>
        <end position="364"/>
    </location>
</feature>
<sequence>MPYSASCLILQRFIVPFVLTVAALMRPVGISFVYMFLFFLSPFVPLASPGNFKGSLLAFTIIHLTISVLLLLCHMIVQTTVFLIDFGPSGTCTPTEYLLRHLGFIRFDNELSWWRILHWLLPEVLMVPVALGTFLAVRSHTRVQQPLLIESGEIPVVASDMEDEERFVRPPRAITPTTRTATRGQNENRTEERQRGGLTEENQKSFLDRLISLSPIFCMMLLLCASILRPSVPGGIYFLVFLGSGTYMSTYKSLRVHFARFLRLILLIIIVHALCIVLYQTPFLQTELPEDSLVARLIGLEPLLNSSCDGDVRIITMETKFGGDSFLNPIILFIAYHVLALTSKNLAVRRVSLRREHQTKKTEPTETTPAWSIIYHSWLTFALLLWANVLWMIPNQRMAMLRSSPFIVMYAELLLLLQYIYSMNLTDDELPSRLTSGGINLEQIGLQRPQNYDTPPYSALLVKTCFLLMFWITLRQFFKEKSEKTRGSTLGDIFSPLGDSTEIHRKKSTNVMKRIGEMIKNLFVRLWIWVLLFAIFMCAITGRHMTGFRICYMAMFLFFLLVFQTSSTAWLRIMYGFWLFLIFYAMFILILIYTYQFDKFDQYWEDYFQITKTLQGPIGLEIYKTKDLFLHLLAPTCIVILTVIQVHYFHRRLVISMTVPAKTDRPERRRRSKSPIRPSLIRTFLKRVLYKLWILYKNVKDISWRILELHWIKVVYGSAFFCAVSEQTILHLPFVILCLLGSVLRTKVKIYLSRLVSLVVAIIVLSKMVYQVNVIDENIYNVTCPNDTETYNSAAWFGLKKQTEHQGLVSIIRKYIIYMIVATIQSIISIRQYQARRLKGLEKQPPPKFVFEGIKREDAEVNLPGLLKYLVNYGYYKFGFETCLIALVSLMTFRRDIIAMIYCTWLLVLLSLGRSKCKRVWRIFEIFIFVSLLVQYLVTLGVPPSLCLEYPWTELAYSGSLQKWTMLPGFLHHDHSDKLMMEYILLMMVSRQSHVFKLERQPNNQGGSNNSVVKDIQNLGKVNFHNPTHDFLSQIRNYLDVVKYTVLCGFFWITLGTVFLAGTKISDIFAIGYITGACVFLWEGSDFYLRPINKILRRWRYLLAYNVANIVIKTSLQMGGCLFLNEITQVCCWCVHVFGINCAINNFMMVTEQDFVRGINECPFIPYQPILVWDAICFAFLIFQLRIFRSHYFCHIINETRANNILASRGFEIIERLRHKQIERRQQNEELVLQKIKRKMEKIRASHQKILRPLEKPTYYDEHGMPVYKKPPKVKEIKVHPRAMRSGDYYMFEDLEDKFELDLIPDTHDMADTDTENITQSDLKMNRRKTLYDESQKPKSKDLEQTPTTATDGTGPSTSKAASKKSPTRPDEDQSSASSVDSDAIFKTNPVIRLFGGYFAALTIRLNRFSRNFRYVNKILTEEKRALKESKNFYVFRGRFDDKQTAEFIEMLRRASESSEDSQRMRGSAAYARNLAIASSSEQTLSPYTSSSQSRLTLEASSQTLRTEQMQTQTDKRHVEEPIDEEEPKQVSRLTQTTSDLDSETASETSLDTQRPITSSISETPMPSSQDVVASGRSLEDESRDQPQKPPRGRKSEPLPEIRIKAATTERRRRSSGSFIDKQWPQDEKLDSNEYAFEEDTFTSRDHHILIEVLISAWYAIISNTDIICYIVIFIHQIVEAHLLALPLPLLVFMWGTLSLPRPTKTFWVTLIAYTQAAVLIKCIFQFKLIWINYAHTVSSSPLGIQELVGIEHNPNYAIYDLLVLLALFFHRFILKSHGLWKTDVVKTVIIDSKRLTTYGGPRFRYCNALLTFFHNLLHKNRLPSDIYAFMFFCDFINFFILLFGFTAFSSRQPEPGEEGGGVQSYLSENKVPASFLIMLLVQFLLIIIDRVVYLRKALRVKIVFHYISVVGVHVWMFFLLPWVTSRRLYNSTAPIIFYLFKCFYLLASAYQIKCGYPNRILGNFLTKSFTVLNMVVFKVYLLVPFLFELRTILDWLCIETTMTLFEWLKMEDMFALVYSYKCVRQMEADFPAPRATPKALYLKLMVGGVLFLFIVTLIWLPLVLFALFNAVGEPNIPTEVSVSIRLGSFDPIYTATTRESTFPFDDAMFESIKNLYAAERGAQSFLVGYSAPDVAVTKLSANSPSMWNIAPPDKKKLIADLANSSNTLYIRFAYTITRKSPSSNELQSVSSEIVQGLNESYPDRQKMISMLEGNSSTHSVRVPLLIPKFIKVINNGDLSYIPMLLNGRQFRDLELSINTFGSTQWWEISDWCDDGDDTNILKQWPSFDCTSGVAIYTFNDKKFPSGLTFLTAGGIIGLYTSIVIVASQFLKTILGGASLRIKFEDMPYVDRVLQLCLDVYLGFLAFFDTKRIIITKKKKEKKISLCKTIYN</sequence>
<keyword evidence="18" id="KW-1185">Reference proteome</keyword>
<dbReference type="Pfam" id="PF24871">
    <property type="entry name" value="Piezo_TM1-24"/>
    <property type="match status" value="2"/>
</dbReference>
<feature type="transmembrane region" description="Helical" evidence="11">
    <location>
        <begin position="1827"/>
        <end position="1849"/>
    </location>
</feature>
<dbReference type="EnsemblMetazoa" id="GPAI045263-RA">
    <property type="protein sequence ID" value="GPAI045263-PA"/>
    <property type="gene ID" value="GPAI045263"/>
</dbReference>
<feature type="transmembrane region" description="Helical" evidence="11">
    <location>
        <begin position="2353"/>
        <end position="2370"/>
    </location>
</feature>
<feature type="transmembrane region" description="Helical" evidence="11">
    <location>
        <begin position="405"/>
        <end position="421"/>
    </location>
</feature>
<feature type="domain" description="Piezo TM25-28" evidence="13">
    <location>
        <begin position="1023"/>
        <end position="1298"/>
    </location>
</feature>
<comment type="subcellular location">
    <subcellularLocation>
        <location evidence="1">Cell membrane</location>
        <topology evidence="1">Multi-pass membrane protein</topology>
    </subcellularLocation>
</comment>
<name>A0A1B0AGU3_GLOPL</name>
<keyword evidence="3" id="KW-0813">Transport</keyword>
<comment type="similarity">
    <text evidence="2">Belongs to the PIEZO (TC 1.A.75) family.</text>
</comment>
<reference evidence="17" key="2">
    <citation type="submission" date="2020-05" db="UniProtKB">
        <authorList>
            <consortium name="EnsemblMetazoa"/>
        </authorList>
    </citation>
    <scope>IDENTIFICATION</scope>
    <source>
        <strain evidence="17">IAEA</strain>
    </source>
</reference>
<dbReference type="Pfam" id="PF12166">
    <property type="entry name" value="Piezo_cap"/>
    <property type="match status" value="1"/>
</dbReference>
<dbReference type="InterPro" id="IPR031334">
    <property type="entry name" value="Piezo_cap_dom"/>
</dbReference>
<evidence type="ECO:0000256" key="1">
    <source>
        <dbReference type="ARBA" id="ARBA00004651"/>
    </source>
</evidence>
<feature type="compositionally biased region" description="Basic and acidic residues" evidence="10">
    <location>
        <begin position="1594"/>
        <end position="1610"/>
    </location>
</feature>
<feature type="domain" description="Piezo non-specific cation channel cap" evidence="12">
    <location>
        <begin position="2104"/>
        <end position="2362"/>
    </location>
</feature>
<evidence type="ECO:0000256" key="5">
    <source>
        <dbReference type="ARBA" id="ARBA00022692"/>
    </source>
</evidence>
<keyword evidence="7" id="KW-0406">Ion transport</keyword>
<evidence type="ECO:0000313" key="17">
    <source>
        <dbReference type="EnsemblMetazoa" id="GPAI045263-PA"/>
    </source>
</evidence>
<feature type="transmembrane region" description="Helical" evidence="11">
    <location>
        <begin position="1681"/>
        <end position="1700"/>
    </location>
</feature>
<feature type="transmembrane region" description="Helical" evidence="11">
    <location>
        <begin position="1965"/>
        <end position="1988"/>
    </location>
</feature>
<feature type="transmembrane region" description="Helical" evidence="11">
    <location>
        <begin position="261"/>
        <end position="279"/>
    </location>
</feature>
<feature type="transmembrane region" description="Helical" evidence="11">
    <location>
        <begin position="522"/>
        <end position="540"/>
    </location>
</feature>
<feature type="domain" description="Piezo transmembrane helical unit" evidence="14">
    <location>
        <begin position="1662"/>
        <end position="1782"/>
    </location>
</feature>
<feature type="transmembrane region" description="Helical" evidence="11">
    <location>
        <begin position="897"/>
        <end position="913"/>
    </location>
</feature>
<evidence type="ECO:0000256" key="9">
    <source>
        <dbReference type="ARBA" id="ARBA00023303"/>
    </source>
</evidence>
<evidence type="ECO:0000259" key="12">
    <source>
        <dbReference type="Pfam" id="PF12166"/>
    </source>
</evidence>
<feature type="compositionally biased region" description="Polar residues" evidence="10">
    <location>
        <begin position="1482"/>
        <end position="1513"/>
    </location>
</feature>
<organism evidence="17 18">
    <name type="scientific">Glossina pallidipes</name>
    <name type="common">Tsetse fly</name>
    <dbReference type="NCBI Taxonomy" id="7398"/>
    <lineage>
        <taxon>Eukaryota</taxon>
        <taxon>Metazoa</taxon>
        <taxon>Ecdysozoa</taxon>
        <taxon>Arthropoda</taxon>
        <taxon>Hexapoda</taxon>
        <taxon>Insecta</taxon>
        <taxon>Pterygota</taxon>
        <taxon>Neoptera</taxon>
        <taxon>Endopterygota</taxon>
        <taxon>Diptera</taxon>
        <taxon>Brachycera</taxon>
        <taxon>Muscomorpha</taxon>
        <taxon>Hippoboscoidea</taxon>
        <taxon>Glossinidae</taxon>
        <taxon>Glossina</taxon>
    </lineage>
</organism>
<evidence type="ECO:0000256" key="4">
    <source>
        <dbReference type="ARBA" id="ARBA00022475"/>
    </source>
</evidence>